<comment type="caution">
    <text evidence="2">The sequence shown here is derived from an EMBL/GenBank/DDBJ whole genome shotgun (WGS) entry which is preliminary data.</text>
</comment>
<name>A0A8S3Q4Z3_MYTED</name>
<gene>
    <name evidence="2" type="ORF">MEDL_5819</name>
</gene>
<evidence type="ECO:0000313" key="3">
    <source>
        <dbReference type="Proteomes" id="UP000683360"/>
    </source>
</evidence>
<dbReference type="OrthoDB" id="6143200at2759"/>
<accession>A0A8S3Q4Z3</accession>
<organism evidence="2 3">
    <name type="scientific">Mytilus edulis</name>
    <name type="common">Blue mussel</name>
    <dbReference type="NCBI Taxonomy" id="6550"/>
    <lineage>
        <taxon>Eukaryota</taxon>
        <taxon>Metazoa</taxon>
        <taxon>Spiralia</taxon>
        <taxon>Lophotrochozoa</taxon>
        <taxon>Mollusca</taxon>
        <taxon>Bivalvia</taxon>
        <taxon>Autobranchia</taxon>
        <taxon>Pteriomorphia</taxon>
        <taxon>Mytilida</taxon>
        <taxon>Mytiloidea</taxon>
        <taxon>Mytilidae</taxon>
        <taxon>Mytilinae</taxon>
        <taxon>Mytilus</taxon>
    </lineage>
</organism>
<feature type="compositionally biased region" description="Polar residues" evidence="1">
    <location>
        <begin position="161"/>
        <end position="171"/>
    </location>
</feature>
<dbReference type="PANTHER" id="PTHR46704">
    <property type="entry name" value="CXC DOMAIN-CONTAINING PROTEIN-RELATED"/>
    <property type="match status" value="1"/>
</dbReference>
<dbReference type="Proteomes" id="UP000683360">
    <property type="component" value="Unassembled WGS sequence"/>
</dbReference>
<reference evidence="2" key="1">
    <citation type="submission" date="2021-03" db="EMBL/GenBank/DDBJ databases">
        <authorList>
            <person name="Bekaert M."/>
        </authorList>
    </citation>
    <scope>NUCLEOTIDE SEQUENCE</scope>
</reference>
<sequence>MEGCFICKLSINDGRATVTLREKGARNINEFSKLRNDTKVAKSGDVVHQDCRRDYTNAKSVKQKELDYKTTENRVLRSQEQFNYRDNCLFCGQFADVKDKRKGTDVFPVRTKDFQSNIEKICRERNDEWATHVLTRIVFVHDLHAADAVYHQRCSVNFRTGKSIPSGTPKQSKNKTGRPQHQQAQAAFQKTVEYLLQNEDEQLTVIELVEKMKDYCGDAAYSTVHMKSKIQKYFGDDVIITEINGKPNVITLRKTATSILHDFHQKQNASDPESEKMNIIKAAASLIKSDIKSKIGTKTEYPSVSDVESLECNEHYLPDSLRLFLNSLISTCNHSLKLSAIGQTIIQATRPRSLIAPLQIGLAVQMHHHFGSRFLIDSLYNMGFSSSYSEVQRYEMNAAMSQGTDIPEVTEEGNLQYIADNVDHNLRTIDGHGTFHGMGIIASVTPGFMRTNCIPRTDVNIEELKEIGKIDIRPYKLDKETHTSLKFMKLNQVNATSYSESLSLLSRTVWPIKSTGWSALCQMVYGGVFPGKSSIVYLPMIDMNPSDLTCINSTLHFISKEARRHNADPVVTFDQPLYWKAVNIILNEAESSTLKSMVVRLGGFHTEMSFLGSIGHIMNSSGLSELLETVYASTAVGHMLSGKAISRAVRGHFLTQTALTLLITSEIYDFPQYTPGTDTDDPSQSYLDDKENFPKADTTCVDNEKPSESNQILPSEIEQLITVFEGIIQSNISIESLNDNQTLNIISERIRLFRKSLKNCRTASLWFQYMDMVELLRQFITAERTGNWNLHLKSLQQMLPYLAASGHNLYAKSVHIYLQQMQNLPATHPALDNLFKTGHHVIRRTDRFWAGLSTDLVIEQALMRSLKTTGGLTRGRGLSESQRLLWLLSMPQCSQMNEAMQKLTDVNYNTSEQHKELGKSRIDQDKKDVQIFKSFLGERNPFSSDISLRNIETGTLADEKVNVERSVDIGKEILKSMEDQYADDFVFKKNKQVVTLASKTNIKIDGEEVVVDPQLLFQRLVAAANNIFPDISEVFKFELSSTPAALFEPSGLMRQAQKATLGDALWNIGDCAVNRKLDSELHYVIDGGSLIQRLPWNKGSTFGEICQQYVDYIKRRYDHAVIVFDGYTSGPSTKDHVHMRRTKGVEGAKIIFKTTTPFRSKKENFLTNNENKQNFINMLSDALVKNDFQTEHADADADVLIAKTGVNQSISHPTVVIGEDTDVLVLLIFHCTLSSHGLFYRSDQSNRKLSSNKVWDIQKTKLLLGPEVSKLLPFIHSVTGCDTTSRLYGIGKGPVLKKMSENEELRKLALPFLSRCSSVKDIVNCGVQIIAYLYGGVPHESLDIIRYRKFANKVLSNSVTFLQVQTLPPTSAAAEQHCKRVFYQIIEWTEETNLNPLDWGWSITNDRLTPIKTTLPAAPDKLLNIIRCKCKTNCDTRRCTCRKHGLECTIACSECKGHLCTNAEKIVFEEDQNE</sequence>
<protein>
    <recommendedName>
        <fullName evidence="4">Tesmin/TSO1-like CXC domain-containing protein</fullName>
    </recommendedName>
</protein>
<dbReference type="PANTHER" id="PTHR46704:SF1">
    <property type="entry name" value="TELOMERE LENGTH REGULATION PROTEIN TEL2 HOMOLOG"/>
    <property type="match status" value="1"/>
</dbReference>
<evidence type="ECO:0008006" key="4">
    <source>
        <dbReference type="Google" id="ProtNLM"/>
    </source>
</evidence>
<evidence type="ECO:0000313" key="2">
    <source>
        <dbReference type="EMBL" id="CAG2190535.1"/>
    </source>
</evidence>
<feature type="region of interest" description="Disordered" evidence="1">
    <location>
        <begin position="161"/>
        <end position="180"/>
    </location>
</feature>
<proteinExistence type="predicted"/>
<evidence type="ECO:0000256" key="1">
    <source>
        <dbReference type="SAM" id="MobiDB-lite"/>
    </source>
</evidence>
<keyword evidence="3" id="KW-1185">Reference proteome</keyword>
<dbReference type="EMBL" id="CAJPWZ010000334">
    <property type="protein sequence ID" value="CAG2190535.1"/>
    <property type="molecule type" value="Genomic_DNA"/>
</dbReference>